<feature type="transmembrane region" description="Helical" evidence="3">
    <location>
        <begin position="69"/>
        <end position="91"/>
    </location>
</feature>
<proteinExistence type="inferred from homology"/>
<dbReference type="RefSeq" id="XP_070898969.1">
    <property type="nucleotide sequence ID" value="XM_071050073.1"/>
</dbReference>
<feature type="transmembrane region" description="Helical" evidence="3">
    <location>
        <begin position="155"/>
        <end position="175"/>
    </location>
</feature>
<comment type="similarity">
    <text evidence="2">Belongs to the major facilitator superfamily. Monocarboxylate porter (TC 2.A.1.13) family.</text>
</comment>
<evidence type="ECO:0000256" key="1">
    <source>
        <dbReference type="ARBA" id="ARBA00004141"/>
    </source>
</evidence>
<feature type="transmembrane region" description="Helical" evidence="3">
    <location>
        <begin position="28"/>
        <end position="49"/>
    </location>
</feature>
<dbReference type="Pfam" id="PF07690">
    <property type="entry name" value="MFS_1"/>
    <property type="match status" value="1"/>
</dbReference>
<dbReference type="GeneID" id="98165237"/>
<feature type="transmembrane region" description="Helical" evidence="3">
    <location>
        <begin position="353"/>
        <end position="375"/>
    </location>
</feature>
<keyword evidence="3" id="KW-0472">Membrane</keyword>
<dbReference type="PROSITE" id="PS50850">
    <property type="entry name" value="MFS"/>
    <property type="match status" value="1"/>
</dbReference>
<dbReference type="EMBL" id="JBFXLR010000022">
    <property type="protein sequence ID" value="KAL2849744.1"/>
    <property type="molecule type" value="Genomic_DNA"/>
</dbReference>
<gene>
    <name evidence="5" type="ORF">BJX68DRAFT_95186</name>
</gene>
<sequence length="417" mass="44540">MAAPTDKSSESPSIEANHPAFPEGGVQAWSVVAGSAIALACAFGYLSSFGVYENYYSTHQLSHKSPSDIAWIGSVQIFFQYATSVVSGGLFDLYGANVLLIPGSLGFVLSIMMTSICKEYYQFLLGQGVLGGLSGGLLFTPAISCISHYFSRHRGLAIGLCTAGSSIGGLVLPIALNHALYSKRLGFGWGVRVVGFAILGLLSIACILVKERLPPRRGKLFLPKAFLQPSFTTLTAAIFFSFWGMWIPYFFIVSFAVEKVHMSGNLAFYTLSILNGASFFGRVIPGFLADKFGRLRMLVAVYATNALVLLCWLRVDSSAGLLVWVAFFGFTSGAIISLYPASVAQVTPNPQQIGTYLGQASFVVSIAGLTGTPIAGALIRNYGYDEAAIFAGVSMIVCTVLAAITTVLHSRKGNQER</sequence>
<evidence type="ECO:0000313" key="5">
    <source>
        <dbReference type="EMBL" id="KAL2849744.1"/>
    </source>
</evidence>
<dbReference type="PANTHER" id="PTHR11360:SF281">
    <property type="entry name" value="ASPYRIDONES EFFLUX PROTEIN APDF-RELATED"/>
    <property type="match status" value="1"/>
</dbReference>
<feature type="transmembrane region" description="Helical" evidence="3">
    <location>
        <begin position="297"/>
        <end position="315"/>
    </location>
</feature>
<keyword evidence="3" id="KW-1133">Transmembrane helix</keyword>
<reference evidence="5 6" key="1">
    <citation type="submission" date="2024-07" db="EMBL/GenBank/DDBJ databases">
        <title>Section-level genome sequencing and comparative genomics of Aspergillus sections Usti and Cavernicolus.</title>
        <authorList>
            <consortium name="Lawrence Berkeley National Laboratory"/>
            <person name="Nybo J.L."/>
            <person name="Vesth T.C."/>
            <person name="Theobald S."/>
            <person name="Frisvad J.C."/>
            <person name="Larsen T.O."/>
            <person name="Kjaerboelling I."/>
            <person name="Rothschild-Mancinelli K."/>
            <person name="Lyhne E.K."/>
            <person name="Kogle M.E."/>
            <person name="Barry K."/>
            <person name="Clum A."/>
            <person name="Na H."/>
            <person name="Ledsgaard L."/>
            <person name="Lin J."/>
            <person name="Lipzen A."/>
            <person name="Kuo A."/>
            <person name="Riley R."/>
            <person name="Mondo S."/>
            <person name="LaButti K."/>
            <person name="Haridas S."/>
            <person name="Pangalinan J."/>
            <person name="Salamov A.A."/>
            <person name="Simmons B.A."/>
            <person name="Magnuson J.K."/>
            <person name="Chen J."/>
            <person name="Drula E."/>
            <person name="Henrissat B."/>
            <person name="Wiebenga A."/>
            <person name="Lubbers R.J."/>
            <person name="Gomes A.C."/>
            <person name="Macurrencykelacurrency M.R."/>
            <person name="Stajich J."/>
            <person name="Grigoriev I.V."/>
            <person name="Mortensen U.H."/>
            <person name="De vries R.P."/>
            <person name="Baker S.E."/>
            <person name="Andersen M.R."/>
        </authorList>
    </citation>
    <scope>NUCLEOTIDE SEQUENCE [LARGE SCALE GENOMIC DNA]</scope>
    <source>
        <strain evidence="5 6">CBS 756.74</strain>
    </source>
</reference>
<protein>
    <submittedName>
        <fullName evidence="5">MFS monocarboxylate transporter</fullName>
    </submittedName>
</protein>
<dbReference type="Gene3D" id="1.20.1250.20">
    <property type="entry name" value="MFS general substrate transporter like domains"/>
    <property type="match status" value="2"/>
</dbReference>
<dbReference type="SUPFAM" id="SSF103473">
    <property type="entry name" value="MFS general substrate transporter"/>
    <property type="match status" value="1"/>
</dbReference>
<evidence type="ECO:0000259" key="4">
    <source>
        <dbReference type="PROSITE" id="PS50850"/>
    </source>
</evidence>
<feature type="transmembrane region" description="Helical" evidence="3">
    <location>
        <begin position="98"/>
        <end position="116"/>
    </location>
</feature>
<comment type="caution">
    <text evidence="5">The sequence shown here is derived from an EMBL/GenBank/DDBJ whole genome shotgun (WGS) entry which is preliminary data.</text>
</comment>
<feature type="transmembrane region" description="Helical" evidence="3">
    <location>
        <begin position="230"/>
        <end position="254"/>
    </location>
</feature>
<feature type="transmembrane region" description="Helical" evidence="3">
    <location>
        <begin position="321"/>
        <end position="341"/>
    </location>
</feature>
<name>A0ABR4KBT3_9EURO</name>
<accession>A0ABR4KBT3</accession>
<evidence type="ECO:0000256" key="3">
    <source>
        <dbReference type="SAM" id="Phobius"/>
    </source>
</evidence>
<evidence type="ECO:0000256" key="2">
    <source>
        <dbReference type="ARBA" id="ARBA00006727"/>
    </source>
</evidence>
<feature type="domain" description="Major facilitator superfamily (MFS) profile" evidence="4">
    <location>
        <begin position="28"/>
        <end position="411"/>
    </location>
</feature>
<feature type="transmembrane region" description="Helical" evidence="3">
    <location>
        <begin position="122"/>
        <end position="143"/>
    </location>
</feature>
<dbReference type="InterPro" id="IPR011701">
    <property type="entry name" value="MFS"/>
</dbReference>
<comment type="subcellular location">
    <subcellularLocation>
        <location evidence="1">Membrane</location>
        <topology evidence="1">Multi-pass membrane protein</topology>
    </subcellularLocation>
</comment>
<feature type="transmembrane region" description="Helical" evidence="3">
    <location>
        <begin position="266"/>
        <end position="285"/>
    </location>
</feature>
<keyword evidence="6" id="KW-1185">Reference proteome</keyword>
<dbReference type="PANTHER" id="PTHR11360">
    <property type="entry name" value="MONOCARBOXYLATE TRANSPORTER"/>
    <property type="match status" value="1"/>
</dbReference>
<dbReference type="InterPro" id="IPR050327">
    <property type="entry name" value="Proton-linked_MCT"/>
</dbReference>
<evidence type="ECO:0000313" key="6">
    <source>
        <dbReference type="Proteomes" id="UP001610444"/>
    </source>
</evidence>
<feature type="transmembrane region" description="Helical" evidence="3">
    <location>
        <begin position="387"/>
        <end position="408"/>
    </location>
</feature>
<keyword evidence="3" id="KW-0812">Transmembrane</keyword>
<dbReference type="InterPro" id="IPR020846">
    <property type="entry name" value="MFS_dom"/>
</dbReference>
<dbReference type="Proteomes" id="UP001610444">
    <property type="component" value="Unassembled WGS sequence"/>
</dbReference>
<feature type="transmembrane region" description="Helical" evidence="3">
    <location>
        <begin position="187"/>
        <end position="209"/>
    </location>
</feature>
<organism evidence="5 6">
    <name type="scientific">Aspergillus pseudodeflectus</name>
    <dbReference type="NCBI Taxonomy" id="176178"/>
    <lineage>
        <taxon>Eukaryota</taxon>
        <taxon>Fungi</taxon>
        <taxon>Dikarya</taxon>
        <taxon>Ascomycota</taxon>
        <taxon>Pezizomycotina</taxon>
        <taxon>Eurotiomycetes</taxon>
        <taxon>Eurotiomycetidae</taxon>
        <taxon>Eurotiales</taxon>
        <taxon>Aspergillaceae</taxon>
        <taxon>Aspergillus</taxon>
        <taxon>Aspergillus subgen. Nidulantes</taxon>
    </lineage>
</organism>
<dbReference type="InterPro" id="IPR036259">
    <property type="entry name" value="MFS_trans_sf"/>
</dbReference>